<evidence type="ECO:0000256" key="2">
    <source>
        <dbReference type="ARBA" id="ARBA00023002"/>
    </source>
</evidence>
<dbReference type="PROSITE" id="PS00061">
    <property type="entry name" value="ADH_SHORT"/>
    <property type="match status" value="1"/>
</dbReference>
<evidence type="ECO:0000256" key="3">
    <source>
        <dbReference type="ARBA" id="ARBA00023027"/>
    </source>
</evidence>
<comment type="similarity">
    <text evidence="1">Belongs to the short-chain dehydrogenases/reductases (SDR) family.</text>
</comment>
<gene>
    <name evidence="5" type="ORF">C0Q92_05245</name>
</gene>
<dbReference type="InterPro" id="IPR036291">
    <property type="entry name" value="NAD(P)-bd_dom_sf"/>
</dbReference>
<dbReference type="FunFam" id="3.40.50.720:FF:000084">
    <property type="entry name" value="Short-chain dehydrogenase reductase"/>
    <property type="match status" value="1"/>
</dbReference>
<dbReference type="PANTHER" id="PTHR24321">
    <property type="entry name" value="DEHYDROGENASES, SHORT CHAIN"/>
    <property type="match status" value="1"/>
</dbReference>
<dbReference type="InterPro" id="IPR002347">
    <property type="entry name" value="SDR_fam"/>
</dbReference>
<dbReference type="EMBL" id="PKLL01000004">
    <property type="protein sequence ID" value="RZE27822.1"/>
    <property type="molecule type" value="Genomic_DNA"/>
</dbReference>
<keyword evidence="2" id="KW-0560">Oxidoreductase</keyword>
<evidence type="ECO:0000256" key="1">
    <source>
        <dbReference type="ARBA" id="ARBA00006484"/>
    </source>
</evidence>
<sequence>MTARTTYDFRGGTAFVTGAASGIGRATALAFARAGARVALVDLSADGLRQTARLVEAAGGEALPLTCDVTDEDEVRAAVDRTVGRFGRLDAAFNNAGVEQPVQTAAETAKEDWDRILGVSLTGAFLCTRAQIRQMRAQGGGGAVVNVSSGAGVKGFRGQAAYAAAKHGIIGFTRSAALDHAAEGIRVNAVCPGIVDTEMIRRFGETRPGGRDGLVADEPVGRLGRPEEIASAVLWLCSDDAAFTTGTALVVDGGQTV</sequence>
<dbReference type="CDD" id="cd05233">
    <property type="entry name" value="SDR_c"/>
    <property type="match status" value="1"/>
</dbReference>
<accession>A0A126XZQ4</accession>
<dbReference type="NCBIfam" id="NF005559">
    <property type="entry name" value="PRK07231.1"/>
    <property type="match status" value="1"/>
</dbReference>
<name>A0A126XZQ4_9ACTN</name>
<dbReference type="Gene3D" id="3.40.50.720">
    <property type="entry name" value="NAD(P)-binding Rossmann-like Domain"/>
    <property type="match status" value="1"/>
</dbReference>
<organism evidence="5 6">
    <name type="scientific">Streptomyces albidoflavus</name>
    <dbReference type="NCBI Taxonomy" id="1886"/>
    <lineage>
        <taxon>Bacteria</taxon>
        <taxon>Bacillati</taxon>
        <taxon>Actinomycetota</taxon>
        <taxon>Actinomycetes</taxon>
        <taxon>Kitasatosporales</taxon>
        <taxon>Streptomycetaceae</taxon>
        <taxon>Streptomyces</taxon>
        <taxon>Streptomyces albidoflavus group</taxon>
    </lineage>
</organism>
<protein>
    <submittedName>
        <fullName evidence="5">3-oxoacyl-ACP reductase</fullName>
    </submittedName>
</protein>
<dbReference type="PRINTS" id="PR00081">
    <property type="entry name" value="GDHRDH"/>
</dbReference>
<dbReference type="GO" id="GO:0016491">
    <property type="term" value="F:oxidoreductase activity"/>
    <property type="evidence" value="ECO:0007669"/>
    <property type="project" value="UniProtKB-KW"/>
</dbReference>
<dbReference type="Proteomes" id="UP000292693">
    <property type="component" value="Unassembled WGS sequence"/>
</dbReference>
<dbReference type="RefSeq" id="WP_059213073.1">
    <property type="nucleotide sequence ID" value="NZ_CP014485.1"/>
</dbReference>
<dbReference type="SUPFAM" id="SSF51735">
    <property type="entry name" value="NAD(P)-binding Rossmann-fold domains"/>
    <property type="match status" value="1"/>
</dbReference>
<evidence type="ECO:0000313" key="5">
    <source>
        <dbReference type="EMBL" id="RZE27822.1"/>
    </source>
</evidence>
<dbReference type="PANTHER" id="PTHR24321:SF8">
    <property type="entry name" value="ESTRADIOL 17-BETA-DEHYDROGENASE 8-RELATED"/>
    <property type="match status" value="1"/>
</dbReference>
<accession>A0A0X3X811</accession>
<keyword evidence="3" id="KW-0520">NAD</keyword>
<dbReference type="InterPro" id="IPR057326">
    <property type="entry name" value="KR_dom"/>
</dbReference>
<dbReference type="SMART" id="SM00822">
    <property type="entry name" value="PKS_KR"/>
    <property type="match status" value="1"/>
</dbReference>
<feature type="domain" description="Ketoreductase" evidence="4">
    <location>
        <begin position="12"/>
        <end position="203"/>
    </location>
</feature>
<dbReference type="InterPro" id="IPR020904">
    <property type="entry name" value="Sc_DH/Rdtase_CS"/>
</dbReference>
<dbReference type="AlphaFoldDB" id="A0A126XZQ4"/>
<proteinExistence type="inferred from homology"/>
<evidence type="ECO:0000313" key="6">
    <source>
        <dbReference type="Proteomes" id="UP000292693"/>
    </source>
</evidence>
<evidence type="ECO:0000259" key="4">
    <source>
        <dbReference type="SMART" id="SM00822"/>
    </source>
</evidence>
<dbReference type="PRINTS" id="PR00080">
    <property type="entry name" value="SDRFAMILY"/>
</dbReference>
<accession>A0A2M9SWB8</accession>
<reference evidence="5 6" key="1">
    <citation type="submission" date="2017-12" db="EMBL/GenBank/DDBJ databases">
        <title>Population genomics insights into the ecological differentiation and adaptive evolution in streptomycetes.</title>
        <authorList>
            <person name="Li Y."/>
            <person name="Huang Y."/>
        </authorList>
    </citation>
    <scope>NUCLEOTIDE SEQUENCE [LARGE SCALE GENOMIC DNA]</scope>
    <source>
        <strain evidence="5 6">NBRC 100770</strain>
    </source>
</reference>
<dbReference type="Pfam" id="PF13561">
    <property type="entry name" value="adh_short_C2"/>
    <property type="match status" value="1"/>
</dbReference>
<comment type="caution">
    <text evidence="5">The sequence shown here is derived from an EMBL/GenBank/DDBJ whole genome shotgun (WGS) entry which is preliminary data.</text>
</comment>